<evidence type="ECO:0000313" key="2">
    <source>
        <dbReference type="Proteomes" id="UP001177670"/>
    </source>
</evidence>
<name>A0AA40G9L1_9HYME</name>
<sequence>MKSELTSELVNIRIRESTGYQFAPPTSKDIFRRPEYLIVIHKMQVTTFDKFTLHK</sequence>
<gene>
    <name evidence="1" type="ORF">K0M31_014361</name>
</gene>
<accession>A0AA40G9L1</accession>
<dbReference type="Proteomes" id="UP001177670">
    <property type="component" value="Unassembled WGS sequence"/>
</dbReference>
<dbReference type="AlphaFoldDB" id="A0AA40G9L1"/>
<proteinExistence type="predicted"/>
<organism evidence="1 2">
    <name type="scientific">Melipona bicolor</name>
    <dbReference type="NCBI Taxonomy" id="60889"/>
    <lineage>
        <taxon>Eukaryota</taxon>
        <taxon>Metazoa</taxon>
        <taxon>Ecdysozoa</taxon>
        <taxon>Arthropoda</taxon>
        <taxon>Hexapoda</taxon>
        <taxon>Insecta</taxon>
        <taxon>Pterygota</taxon>
        <taxon>Neoptera</taxon>
        <taxon>Endopterygota</taxon>
        <taxon>Hymenoptera</taxon>
        <taxon>Apocrita</taxon>
        <taxon>Aculeata</taxon>
        <taxon>Apoidea</taxon>
        <taxon>Anthophila</taxon>
        <taxon>Apidae</taxon>
        <taxon>Melipona</taxon>
    </lineage>
</organism>
<protein>
    <submittedName>
        <fullName evidence="1">Uncharacterized protein</fullName>
    </submittedName>
</protein>
<reference evidence="1" key="1">
    <citation type="submission" date="2021-10" db="EMBL/GenBank/DDBJ databases">
        <title>Melipona bicolor Genome sequencing and assembly.</title>
        <authorList>
            <person name="Araujo N.S."/>
            <person name="Arias M.C."/>
        </authorList>
    </citation>
    <scope>NUCLEOTIDE SEQUENCE</scope>
    <source>
        <strain evidence="1">USP_2M_L1-L4_2017</strain>
        <tissue evidence="1">Whole body</tissue>
    </source>
</reference>
<keyword evidence="2" id="KW-1185">Reference proteome</keyword>
<comment type="caution">
    <text evidence="1">The sequence shown here is derived from an EMBL/GenBank/DDBJ whole genome shotgun (WGS) entry which is preliminary data.</text>
</comment>
<evidence type="ECO:0000313" key="1">
    <source>
        <dbReference type="EMBL" id="KAK1132996.1"/>
    </source>
</evidence>
<feature type="non-terminal residue" evidence="1">
    <location>
        <position position="1"/>
    </location>
</feature>
<dbReference type="EMBL" id="JAHYIQ010000004">
    <property type="protein sequence ID" value="KAK1132996.1"/>
    <property type="molecule type" value="Genomic_DNA"/>
</dbReference>